<gene>
    <name evidence="2" type="ORF">TNCV_1441201</name>
</gene>
<dbReference type="Proteomes" id="UP000887159">
    <property type="component" value="Unassembled WGS sequence"/>
</dbReference>
<feature type="compositionally biased region" description="Basic and acidic residues" evidence="1">
    <location>
        <begin position="44"/>
        <end position="62"/>
    </location>
</feature>
<keyword evidence="3" id="KW-1185">Reference proteome</keyword>
<comment type="caution">
    <text evidence="2">The sequence shown here is derived from an EMBL/GenBank/DDBJ whole genome shotgun (WGS) entry which is preliminary data.</text>
</comment>
<organism evidence="2 3">
    <name type="scientific">Trichonephila clavipes</name>
    <name type="common">Golden silk orbweaver</name>
    <name type="synonym">Nephila clavipes</name>
    <dbReference type="NCBI Taxonomy" id="2585209"/>
    <lineage>
        <taxon>Eukaryota</taxon>
        <taxon>Metazoa</taxon>
        <taxon>Ecdysozoa</taxon>
        <taxon>Arthropoda</taxon>
        <taxon>Chelicerata</taxon>
        <taxon>Arachnida</taxon>
        <taxon>Araneae</taxon>
        <taxon>Araneomorphae</taxon>
        <taxon>Entelegynae</taxon>
        <taxon>Araneoidea</taxon>
        <taxon>Nephilidae</taxon>
        <taxon>Trichonephila</taxon>
    </lineage>
</organism>
<sequence>MFSLTRYLVCQDGILYNRFLTNFPMSKRLEIRTTVQKWMTMPENVKKEATRAPKEAGTDFDRGPVTPELTRTKINCR</sequence>
<evidence type="ECO:0000256" key="1">
    <source>
        <dbReference type="SAM" id="MobiDB-lite"/>
    </source>
</evidence>
<protein>
    <submittedName>
        <fullName evidence="2">Uncharacterized protein</fullName>
    </submittedName>
</protein>
<name>A0A8X6RLK8_TRICX</name>
<dbReference type="AlphaFoldDB" id="A0A8X6RLK8"/>
<reference evidence="2" key="1">
    <citation type="submission" date="2020-08" db="EMBL/GenBank/DDBJ databases">
        <title>Multicomponent nature underlies the extraordinary mechanical properties of spider dragline silk.</title>
        <authorList>
            <person name="Kono N."/>
            <person name="Nakamura H."/>
            <person name="Mori M."/>
            <person name="Yoshida Y."/>
            <person name="Ohtoshi R."/>
            <person name="Malay A.D."/>
            <person name="Moran D.A.P."/>
            <person name="Tomita M."/>
            <person name="Numata K."/>
            <person name="Arakawa K."/>
        </authorList>
    </citation>
    <scope>NUCLEOTIDE SEQUENCE</scope>
</reference>
<accession>A0A8X6RLK8</accession>
<dbReference type="EMBL" id="BMAU01021192">
    <property type="protein sequence ID" value="GFX96445.1"/>
    <property type="molecule type" value="Genomic_DNA"/>
</dbReference>
<evidence type="ECO:0000313" key="3">
    <source>
        <dbReference type="Proteomes" id="UP000887159"/>
    </source>
</evidence>
<feature type="region of interest" description="Disordered" evidence="1">
    <location>
        <begin position="44"/>
        <end position="77"/>
    </location>
</feature>
<proteinExistence type="predicted"/>
<evidence type="ECO:0000313" key="2">
    <source>
        <dbReference type="EMBL" id="GFX96445.1"/>
    </source>
</evidence>